<dbReference type="OrthoDB" id="2278014at2759"/>
<evidence type="ECO:0000313" key="2">
    <source>
        <dbReference type="Proteomes" id="UP000054107"/>
    </source>
</evidence>
<proteinExistence type="predicted"/>
<organism evidence="1 2">
    <name type="scientific">Parasitella parasitica</name>
    <dbReference type="NCBI Taxonomy" id="35722"/>
    <lineage>
        <taxon>Eukaryota</taxon>
        <taxon>Fungi</taxon>
        <taxon>Fungi incertae sedis</taxon>
        <taxon>Mucoromycota</taxon>
        <taxon>Mucoromycotina</taxon>
        <taxon>Mucoromycetes</taxon>
        <taxon>Mucorales</taxon>
        <taxon>Mucorineae</taxon>
        <taxon>Mucoraceae</taxon>
        <taxon>Parasitella</taxon>
    </lineage>
</organism>
<name>A0A0B7N9V3_9FUNG</name>
<keyword evidence="2" id="KW-1185">Reference proteome</keyword>
<evidence type="ECO:0000313" key="1">
    <source>
        <dbReference type="EMBL" id="CEP11749.1"/>
    </source>
</evidence>
<gene>
    <name evidence="1" type="primary">PARPA_05631.1 scaffold 18756</name>
</gene>
<sequence length="189" mass="21585">MCQAIRNQDFVVIFLWPNRELFCGNILTVTQRKSIARYVFQKKASAEDCKWPSSVDKNDETNSLVVKNLDFRSKFDVTGAKPPTVPIVHAKPHHYLKWTHEIQREMSEKQFIQENVPQQTATPGYVYRNLKAIKGVTKVNLKTFNSLKGAVLVTINSSKPLQVSNKMKCLSSDDLEKIKTFIAATQKEI</sequence>
<dbReference type="EMBL" id="LN726795">
    <property type="protein sequence ID" value="CEP11749.1"/>
    <property type="molecule type" value="Genomic_DNA"/>
</dbReference>
<dbReference type="AlphaFoldDB" id="A0A0B7N9V3"/>
<protein>
    <submittedName>
        <fullName evidence="1">Uncharacterized protein</fullName>
    </submittedName>
</protein>
<dbReference type="Proteomes" id="UP000054107">
    <property type="component" value="Unassembled WGS sequence"/>
</dbReference>
<accession>A0A0B7N9V3</accession>
<reference evidence="1 2" key="1">
    <citation type="submission" date="2014-09" db="EMBL/GenBank/DDBJ databases">
        <authorList>
            <person name="Ellenberger Sabrina"/>
        </authorList>
    </citation>
    <scope>NUCLEOTIDE SEQUENCE [LARGE SCALE GENOMIC DNA]</scope>
    <source>
        <strain evidence="1 2">CBS 412.66</strain>
    </source>
</reference>